<evidence type="ECO:0000313" key="2">
    <source>
        <dbReference type="Proteomes" id="UP000027178"/>
    </source>
</evidence>
<dbReference type="EMBL" id="JNBY01000075">
    <property type="protein sequence ID" value="KDN85874.1"/>
    <property type="molecule type" value="Genomic_DNA"/>
</dbReference>
<dbReference type="AlphaFoldDB" id="A0A066Z0V2"/>
<keyword evidence="2" id="KW-1185">Reference proteome</keyword>
<dbReference type="HOGENOM" id="CLU_2130131_0_0_11"/>
<accession>A0A066Z0V2</accession>
<organism evidence="1 2">
    <name type="scientific">Kitasatospora cheerisanensis KCTC 2395</name>
    <dbReference type="NCBI Taxonomy" id="1348663"/>
    <lineage>
        <taxon>Bacteria</taxon>
        <taxon>Bacillati</taxon>
        <taxon>Actinomycetota</taxon>
        <taxon>Actinomycetes</taxon>
        <taxon>Kitasatosporales</taxon>
        <taxon>Streptomycetaceae</taxon>
        <taxon>Kitasatospora</taxon>
    </lineage>
</organism>
<proteinExistence type="predicted"/>
<gene>
    <name evidence="1" type="ORF">KCH_23700</name>
</gene>
<sequence>MNVVLGSLDASRQLRTRITDRDLQPVRSGGQEDIELSVSSIAPMDDRVAGQLRYNQLGIVHDDIRVAPLAHLATDSSAHIGDGVRYGAEALVPGERIGGLGWLAGHRAHRALL</sequence>
<name>A0A066Z0V2_9ACTN</name>
<protein>
    <submittedName>
        <fullName evidence="1">Uncharacterized protein</fullName>
    </submittedName>
</protein>
<comment type="caution">
    <text evidence="1">The sequence shown here is derived from an EMBL/GenBank/DDBJ whole genome shotgun (WGS) entry which is preliminary data.</text>
</comment>
<evidence type="ECO:0000313" key="1">
    <source>
        <dbReference type="EMBL" id="KDN85874.1"/>
    </source>
</evidence>
<reference evidence="1 2" key="1">
    <citation type="submission" date="2014-05" db="EMBL/GenBank/DDBJ databases">
        <title>Draft Genome Sequence of Kitasatospora cheerisanensis KCTC 2395.</title>
        <authorList>
            <person name="Nam D.H."/>
        </authorList>
    </citation>
    <scope>NUCLEOTIDE SEQUENCE [LARGE SCALE GENOMIC DNA]</scope>
    <source>
        <strain evidence="1 2">KCTC 2395</strain>
    </source>
</reference>
<dbReference type="Proteomes" id="UP000027178">
    <property type="component" value="Unassembled WGS sequence"/>
</dbReference>